<evidence type="ECO:0000256" key="2">
    <source>
        <dbReference type="ARBA" id="ARBA00022490"/>
    </source>
</evidence>
<name>A0ABW1IUC3_9BACL</name>
<dbReference type="NCBIfam" id="TIGR00003">
    <property type="entry name" value="copper ion binding protein"/>
    <property type="match status" value="1"/>
</dbReference>
<comment type="subcellular location">
    <subcellularLocation>
        <location evidence="1">Cytoplasm</location>
    </subcellularLocation>
</comment>
<dbReference type="Pfam" id="PF00403">
    <property type="entry name" value="HMA"/>
    <property type="match status" value="1"/>
</dbReference>
<evidence type="ECO:0000313" key="5">
    <source>
        <dbReference type="EMBL" id="MFC5988621.1"/>
    </source>
</evidence>
<dbReference type="NCBIfam" id="NF033795">
    <property type="entry name" value="chaper_CopZ_Bs"/>
    <property type="match status" value="1"/>
</dbReference>
<organism evidence="5 6">
    <name type="scientific">Marinicrinis lubricantis</name>
    <dbReference type="NCBI Taxonomy" id="2086470"/>
    <lineage>
        <taxon>Bacteria</taxon>
        <taxon>Bacillati</taxon>
        <taxon>Bacillota</taxon>
        <taxon>Bacilli</taxon>
        <taxon>Bacillales</taxon>
        <taxon>Paenibacillaceae</taxon>
    </lineage>
</organism>
<evidence type="ECO:0000313" key="6">
    <source>
        <dbReference type="Proteomes" id="UP001596250"/>
    </source>
</evidence>
<keyword evidence="6" id="KW-1185">Reference proteome</keyword>
<evidence type="ECO:0000259" key="4">
    <source>
        <dbReference type="PROSITE" id="PS50846"/>
    </source>
</evidence>
<dbReference type="RefSeq" id="WP_054798833.1">
    <property type="nucleotide sequence ID" value="NZ_CBCSCT010000010.1"/>
</dbReference>
<dbReference type="InterPro" id="IPR006121">
    <property type="entry name" value="HMA_dom"/>
</dbReference>
<keyword evidence="2" id="KW-0963">Cytoplasm</keyword>
<comment type="caution">
    <text evidence="5">The sequence shown here is derived from an EMBL/GenBank/DDBJ whole genome shotgun (WGS) entry which is preliminary data.</text>
</comment>
<gene>
    <name evidence="5" type="primary">copZ</name>
    <name evidence="5" type="ORF">ACFPXP_19630</name>
</gene>
<proteinExistence type="predicted"/>
<dbReference type="InterPro" id="IPR006122">
    <property type="entry name" value="HMA_Cu_ion-bd"/>
</dbReference>
<dbReference type="InterPro" id="IPR036163">
    <property type="entry name" value="HMA_dom_sf"/>
</dbReference>
<protein>
    <submittedName>
        <fullName evidence="5">Copper chaperone CopZ</fullName>
    </submittedName>
</protein>
<reference evidence="6" key="1">
    <citation type="journal article" date="2019" name="Int. J. Syst. Evol. Microbiol.">
        <title>The Global Catalogue of Microorganisms (GCM) 10K type strain sequencing project: providing services to taxonomists for standard genome sequencing and annotation.</title>
        <authorList>
            <consortium name="The Broad Institute Genomics Platform"/>
            <consortium name="The Broad Institute Genome Sequencing Center for Infectious Disease"/>
            <person name="Wu L."/>
            <person name="Ma J."/>
        </authorList>
    </citation>
    <scope>NUCLEOTIDE SEQUENCE [LARGE SCALE GENOMIC DNA]</scope>
    <source>
        <strain evidence="6">CCM 8749</strain>
    </source>
</reference>
<sequence>MQNQTLKVEGMSCNHCVNSIEGALRNIGVTAKVDLKNGTVQVQYDENNVNLEKIKHEIEEQGYDVV</sequence>
<evidence type="ECO:0000256" key="1">
    <source>
        <dbReference type="ARBA" id="ARBA00004496"/>
    </source>
</evidence>
<evidence type="ECO:0000256" key="3">
    <source>
        <dbReference type="ARBA" id="ARBA00023186"/>
    </source>
</evidence>
<dbReference type="SUPFAM" id="SSF55008">
    <property type="entry name" value="HMA, heavy metal-associated domain"/>
    <property type="match status" value="1"/>
</dbReference>
<accession>A0ABW1IUC3</accession>
<dbReference type="Gene3D" id="3.30.70.100">
    <property type="match status" value="1"/>
</dbReference>
<keyword evidence="3" id="KW-0143">Chaperone</keyword>
<dbReference type="InterPro" id="IPR049740">
    <property type="entry name" value="CopZ"/>
</dbReference>
<dbReference type="CDD" id="cd00371">
    <property type="entry name" value="HMA"/>
    <property type="match status" value="1"/>
</dbReference>
<dbReference type="Proteomes" id="UP001596250">
    <property type="component" value="Unassembled WGS sequence"/>
</dbReference>
<feature type="domain" description="HMA" evidence="4">
    <location>
        <begin position="2"/>
        <end position="66"/>
    </location>
</feature>
<dbReference type="EMBL" id="JBHSQV010000183">
    <property type="protein sequence ID" value="MFC5988621.1"/>
    <property type="molecule type" value="Genomic_DNA"/>
</dbReference>
<dbReference type="PROSITE" id="PS50846">
    <property type="entry name" value="HMA_2"/>
    <property type="match status" value="1"/>
</dbReference>